<gene>
    <name evidence="4" type="ORF">GOP47_0009391</name>
</gene>
<keyword evidence="3" id="KW-0687">Ribonucleoprotein</keyword>
<dbReference type="AlphaFoldDB" id="A0A9D4UW46"/>
<dbReference type="EMBL" id="JABFUD020000009">
    <property type="protein sequence ID" value="KAI5075315.1"/>
    <property type="molecule type" value="Genomic_DNA"/>
</dbReference>
<comment type="caution">
    <text evidence="4">The sequence shown here is derived from an EMBL/GenBank/DDBJ whole genome shotgun (WGS) entry which is preliminary data.</text>
</comment>
<dbReference type="PANTHER" id="PTHR10902">
    <property type="entry name" value="60S RIBOSOMAL PROTEIN L35A"/>
    <property type="match status" value="1"/>
</dbReference>
<evidence type="ECO:0000313" key="4">
    <source>
        <dbReference type="EMBL" id="KAI5075315.1"/>
    </source>
</evidence>
<accession>A0A9D4UW46</accession>
<name>A0A9D4UW46_ADICA</name>
<dbReference type="GO" id="GO:0005840">
    <property type="term" value="C:ribosome"/>
    <property type="evidence" value="ECO:0007669"/>
    <property type="project" value="UniProtKB-KW"/>
</dbReference>
<sequence>MTERKGERVRIYVQGIILGYKRGKSNQYHSTSLLKIEGVNTIEEVNWYLGKRIAKHLPPSSLGGRVRVFMYPSQI</sequence>
<evidence type="ECO:0000313" key="5">
    <source>
        <dbReference type="Proteomes" id="UP000886520"/>
    </source>
</evidence>
<organism evidence="4 5">
    <name type="scientific">Adiantum capillus-veneris</name>
    <name type="common">Maidenhair fern</name>
    <dbReference type="NCBI Taxonomy" id="13818"/>
    <lineage>
        <taxon>Eukaryota</taxon>
        <taxon>Viridiplantae</taxon>
        <taxon>Streptophyta</taxon>
        <taxon>Embryophyta</taxon>
        <taxon>Tracheophyta</taxon>
        <taxon>Polypodiopsida</taxon>
        <taxon>Polypodiidae</taxon>
        <taxon>Polypodiales</taxon>
        <taxon>Pteridineae</taxon>
        <taxon>Pteridaceae</taxon>
        <taxon>Vittarioideae</taxon>
        <taxon>Adiantum</taxon>
    </lineage>
</organism>
<proteinExistence type="inferred from homology"/>
<dbReference type="OrthoDB" id="504467at2759"/>
<dbReference type="Proteomes" id="UP000886520">
    <property type="component" value="Chromosome 9"/>
</dbReference>
<keyword evidence="2" id="KW-0689">Ribosomal protein</keyword>
<dbReference type="GO" id="GO:0006412">
    <property type="term" value="P:translation"/>
    <property type="evidence" value="ECO:0007669"/>
    <property type="project" value="InterPro"/>
</dbReference>
<dbReference type="InterPro" id="IPR009000">
    <property type="entry name" value="Transl_B-barrel_sf"/>
</dbReference>
<dbReference type="Gene3D" id="2.40.10.190">
    <property type="entry name" value="translation elongation factor selb, chain A, domain 4"/>
    <property type="match status" value="1"/>
</dbReference>
<dbReference type="Pfam" id="PF01247">
    <property type="entry name" value="Ribosomal_L35Ae"/>
    <property type="match status" value="1"/>
</dbReference>
<dbReference type="GO" id="GO:0003735">
    <property type="term" value="F:structural constituent of ribosome"/>
    <property type="evidence" value="ECO:0007669"/>
    <property type="project" value="InterPro"/>
</dbReference>
<evidence type="ECO:0000256" key="2">
    <source>
        <dbReference type="ARBA" id="ARBA00022980"/>
    </source>
</evidence>
<dbReference type="InterPro" id="IPR038661">
    <property type="entry name" value="Ribosomal_eL33_sf"/>
</dbReference>
<dbReference type="SUPFAM" id="SSF50447">
    <property type="entry name" value="Translation proteins"/>
    <property type="match status" value="1"/>
</dbReference>
<comment type="similarity">
    <text evidence="1">Belongs to the eukaryotic ribosomal protein eL33 family.</text>
</comment>
<protein>
    <submittedName>
        <fullName evidence="4">Uncharacterized protein</fullName>
    </submittedName>
</protein>
<evidence type="ECO:0000256" key="3">
    <source>
        <dbReference type="ARBA" id="ARBA00023274"/>
    </source>
</evidence>
<evidence type="ECO:0000256" key="1">
    <source>
        <dbReference type="ARBA" id="ARBA00009269"/>
    </source>
</evidence>
<dbReference type="GO" id="GO:1990904">
    <property type="term" value="C:ribonucleoprotein complex"/>
    <property type="evidence" value="ECO:0007669"/>
    <property type="project" value="UniProtKB-KW"/>
</dbReference>
<dbReference type="InterPro" id="IPR001780">
    <property type="entry name" value="Ribosomal_eL33"/>
</dbReference>
<keyword evidence="5" id="KW-1185">Reference proteome</keyword>
<reference evidence="4" key="1">
    <citation type="submission" date="2021-01" db="EMBL/GenBank/DDBJ databases">
        <title>Adiantum capillus-veneris genome.</title>
        <authorList>
            <person name="Fang Y."/>
            <person name="Liao Q."/>
        </authorList>
    </citation>
    <scope>NUCLEOTIDE SEQUENCE</scope>
    <source>
        <strain evidence="4">H3</strain>
        <tissue evidence="4">Leaf</tissue>
    </source>
</reference>